<comment type="function">
    <text evidence="4">The B regulatory subunit may modulate substrate selectivity and catalytic activity, and may also direct the localization of the catalytic enzyme to a particular subcellular compartment.</text>
</comment>
<dbReference type="HOGENOM" id="CLU_021713_3_1_1"/>
<dbReference type="eggNOG" id="KOG1354">
    <property type="taxonomic scope" value="Eukaryota"/>
</dbReference>
<dbReference type="STRING" id="13333.W1NYQ2"/>
<dbReference type="PIRSF" id="PIRSF037309">
    <property type="entry name" value="PP2A_PR55"/>
    <property type="match status" value="1"/>
</dbReference>
<dbReference type="SMART" id="SM00320">
    <property type="entry name" value="WD40"/>
    <property type="match status" value="7"/>
</dbReference>
<sequence length="500" mass="56821">MGSKLEWKFSQVFGERKAGEEIENVDIITAVEFDKSGEYIASGDRGGRVVLFERTNGKYHGSRKDLERLDHPPRSHPEYHYKTEIQSHEPEFDYLKSFEIEEKVNKVKWCPRANDSLFLLSANDKTIKLWKVMQRKVKKVEEINPNPSVSSENTLLSGKGFLLGQEESPVANGNSLEKTSGILPNDLSKSLEESLSLRHLILREPSISRCRRVYAHAHDFHINSISINSDCETFISADDLRINLWNLEKSYQCFNIIDLKPNNMEDLTEVITSAEFHPVHCNLLAYGGSKGIIRLVDMRQSALCDGCARIFEDKAAHGPRSFLTELIGAISHMKFASNGRHVLSRDYMNLKLWDLHMDSSPISTFKIHEYLSPKLSELYNNDLIFDKFECCLSQDGLHFATGSYSNLFQVYSHGSGREERTILEACRNPNRKPLLPKSTKSVRSFASLTRGYGKRGHEASIFDINGDPCDLTMKLLHLAWHPTSNLIACASANSLYMYYA</sequence>
<dbReference type="InterPro" id="IPR000009">
    <property type="entry name" value="PP2A_PR55"/>
</dbReference>
<dbReference type="Pfam" id="PF00400">
    <property type="entry name" value="WD40"/>
    <property type="match status" value="1"/>
</dbReference>
<dbReference type="GO" id="GO:0000159">
    <property type="term" value="C:protein phosphatase type 2A complex"/>
    <property type="evidence" value="ECO:0000318"/>
    <property type="project" value="GO_Central"/>
</dbReference>
<organism evidence="6 7">
    <name type="scientific">Amborella trichopoda</name>
    <dbReference type="NCBI Taxonomy" id="13333"/>
    <lineage>
        <taxon>Eukaryota</taxon>
        <taxon>Viridiplantae</taxon>
        <taxon>Streptophyta</taxon>
        <taxon>Embryophyta</taxon>
        <taxon>Tracheophyta</taxon>
        <taxon>Spermatophyta</taxon>
        <taxon>Magnoliopsida</taxon>
        <taxon>Amborellales</taxon>
        <taxon>Amborellaceae</taxon>
        <taxon>Amborella</taxon>
    </lineage>
</organism>
<evidence type="ECO:0000256" key="1">
    <source>
        <dbReference type="ARBA" id="ARBA00008259"/>
    </source>
</evidence>
<name>W1NYQ2_AMBTC</name>
<evidence type="ECO:0000313" key="6">
    <source>
        <dbReference type="EMBL" id="ERN02722.1"/>
    </source>
</evidence>
<dbReference type="AlphaFoldDB" id="W1NYQ2"/>
<evidence type="ECO:0000256" key="2">
    <source>
        <dbReference type="ARBA" id="ARBA00022574"/>
    </source>
</evidence>
<evidence type="ECO:0000313" key="7">
    <source>
        <dbReference type="Proteomes" id="UP000017836"/>
    </source>
</evidence>
<dbReference type="PANTHER" id="PTHR11871">
    <property type="entry name" value="PROTEIN PHOSPHATASE PP2A REGULATORY SUBUNIT B"/>
    <property type="match status" value="1"/>
</dbReference>
<dbReference type="SUPFAM" id="SSF50978">
    <property type="entry name" value="WD40 repeat-like"/>
    <property type="match status" value="1"/>
</dbReference>
<accession>W1NYQ2</accession>
<dbReference type="FunFam" id="2.130.10.10:FF:000609">
    <property type="entry name" value="Serine/threonine-protein phosphatase 2A 55 kDa regulatory subunit B"/>
    <property type="match status" value="1"/>
</dbReference>
<comment type="similarity">
    <text evidence="1 5">Belongs to the phosphatase 2A regulatory subunit B family.</text>
</comment>
<dbReference type="EMBL" id="KI394487">
    <property type="protein sequence ID" value="ERN02722.1"/>
    <property type="molecule type" value="Genomic_DNA"/>
</dbReference>
<dbReference type="Gramene" id="ERN02722">
    <property type="protein sequence ID" value="ERN02722"/>
    <property type="gene ID" value="AMTR_s00085p00151790"/>
</dbReference>
<dbReference type="Proteomes" id="UP000017836">
    <property type="component" value="Unassembled WGS sequence"/>
</dbReference>
<dbReference type="InterPro" id="IPR036322">
    <property type="entry name" value="WD40_repeat_dom_sf"/>
</dbReference>
<proteinExistence type="inferred from homology"/>
<dbReference type="GO" id="GO:0005829">
    <property type="term" value="C:cytosol"/>
    <property type="evidence" value="ECO:0000318"/>
    <property type="project" value="GO_Central"/>
</dbReference>
<evidence type="ECO:0000256" key="4">
    <source>
        <dbReference type="ARBA" id="ARBA00034298"/>
    </source>
</evidence>
<gene>
    <name evidence="6" type="ORF">AMTR_s00085p00151790</name>
</gene>
<dbReference type="InterPro" id="IPR015943">
    <property type="entry name" value="WD40/YVTN_repeat-like_dom_sf"/>
</dbReference>
<reference evidence="7" key="1">
    <citation type="journal article" date="2013" name="Science">
        <title>The Amborella genome and the evolution of flowering plants.</title>
        <authorList>
            <consortium name="Amborella Genome Project"/>
        </authorList>
    </citation>
    <scope>NUCLEOTIDE SEQUENCE [LARGE SCALE GENOMIC DNA]</scope>
</reference>
<dbReference type="Gene3D" id="2.130.10.10">
    <property type="entry name" value="YVTN repeat-like/Quinoprotein amine dehydrogenase"/>
    <property type="match status" value="3"/>
</dbReference>
<dbReference type="InterPro" id="IPR001680">
    <property type="entry name" value="WD40_rpt"/>
</dbReference>
<dbReference type="GO" id="GO:0019888">
    <property type="term" value="F:protein phosphatase regulator activity"/>
    <property type="evidence" value="ECO:0000318"/>
    <property type="project" value="GO_Central"/>
</dbReference>
<keyword evidence="7" id="KW-1185">Reference proteome</keyword>
<evidence type="ECO:0000256" key="3">
    <source>
        <dbReference type="ARBA" id="ARBA00022737"/>
    </source>
</evidence>
<keyword evidence="2 5" id="KW-0853">WD repeat</keyword>
<protein>
    <recommendedName>
        <fullName evidence="5">Serine/threonine-protein phosphatase 2A 55 kDa regulatory subunit B</fullName>
    </recommendedName>
</protein>
<evidence type="ECO:0000256" key="5">
    <source>
        <dbReference type="RuleBase" id="RU331113"/>
    </source>
</evidence>
<keyword evidence="3 5" id="KW-0677">Repeat</keyword>
<dbReference type="PRINTS" id="PR00600">
    <property type="entry name" value="PP2APR55"/>
</dbReference>
<dbReference type="OrthoDB" id="6274823at2759"/>